<evidence type="ECO:0000313" key="10">
    <source>
        <dbReference type="Proteomes" id="UP001169242"/>
    </source>
</evidence>
<feature type="transmembrane region" description="Helical" evidence="7">
    <location>
        <begin position="114"/>
        <end position="134"/>
    </location>
</feature>
<evidence type="ECO:0000256" key="7">
    <source>
        <dbReference type="RuleBase" id="RU363032"/>
    </source>
</evidence>
<comment type="subcellular location">
    <subcellularLocation>
        <location evidence="1 7">Cell membrane</location>
        <topology evidence="1 7">Multi-pass membrane protein</topology>
    </subcellularLocation>
</comment>
<evidence type="ECO:0000256" key="5">
    <source>
        <dbReference type="ARBA" id="ARBA00022989"/>
    </source>
</evidence>
<dbReference type="InterPro" id="IPR051393">
    <property type="entry name" value="ABC_transporter_permease"/>
</dbReference>
<evidence type="ECO:0000256" key="4">
    <source>
        <dbReference type="ARBA" id="ARBA00022692"/>
    </source>
</evidence>
<keyword evidence="2 7" id="KW-0813">Transport</keyword>
<feature type="domain" description="ABC transmembrane type-1" evidence="8">
    <location>
        <begin position="77"/>
        <end position="290"/>
    </location>
</feature>
<proteinExistence type="inferred from homology"/>
<dbReference type="Proteomes" id="UP001169242">
    <property type="component" value="Unassembled WGS sequence"/>
</dbReference>
<dbReference type="Pfam" id="PF00528">
    <property type="entry name" value="BPD_transp_1"/>
    <property type="match status" value="1"/>
</dbReference>
<dbReference type="InterPro" id="IPR000515">
    <property type="entry name" value="MetI-like"/>
</dbReference>
<feature type="transmembrane region" description="Helical" evidence="7">
    <location>
        <begin position="218"/>
        <end position="237"/>
    </location>
</feature>
<dbReference type="PANTHER" id="PTHR30193:SF41">
    <property type="entry name" value="DIACETYLCHITOBIOSE UPTAKE SYSTEM PERMEASE PROTEIN NGCF"/>
    <property type="match status" value="1"/>
</dbReference>
<protein>
    <submittedName>
        <fullName evidence="9">Sugar ABC transporter permease</fullName>
    </submittedName>
</protein>
<evidence type="ECO:0000259" key="8">
    <source>
        <dbReference type="PROSITE" id="PS50928"/>
    </source>
</evidence>
<comment type="similarity">
    <text evidence="7">Belongs to the binding-protein-dependent transport system permease family.</text>
</comment>
<dbReference type="GO" id="GO:0055085">
    <property type="term" value="P:transmembrane transport"/>
    <property type="evidence" value="ECO:0007669"/>
    <property type="project" value="InterPro"/>
</dbReference>
<gene>
    <name evidence="9" type="ORF">PBV87_14330</name>
</gene>
<dbReference type="AlphaFoldDB" id="A0AA42DNM5"/>
<dbReference type="EMBL" id="JAQIFT010000049">
    <property type="protein sequence ID" value="MDA3732667.1"/>
    <property type="molecule type" value="Genomic_DNA"/>
</dbReference>
<dbReference type="GO" id="GO:0005886">
    <property type="term" value="C:plasma membrane"/>
    <property type="evidence" value="ECO:0007669"/>
    <property type="project" value="UniProtKB-SubCell"/>
</dbReference>
<accession>A0AA42DNM5</accession>
<keyword evidence="10" id="KW-1185">Reference proteome</keyword>
<dbReference type="SUPFAM" id="SSF161098">
    <property type="entry name" value="MetI-like"/>
    <property type="match status" value="1"/>
</dbReference>
<feature type="transmembrane region" description="Helical" evidence="7">
    <location>
        <begin position="83"/>
        <end position="102"/>
    </location>
</feature>
<keyword evidence="6 7" id="KW-0472">Membrane</keyword>
<keyword evidence="3" id="KW-1003">Cell membrane</keyword>
<keyword evidence="5 7" id="KW-1133">Transmembrane helix</keyword>
<feature type="transmembrane region" description="Helical" evidence="7">
    <location>
        <begin position="273"/>
        <end position="291"/>
    </location>
</feature>
<evidence type="ECO:0000256" key="3">
    <source>
        <dbReference type="ARBA" id="ARBA00022475"/>
    </source>
</evidence>
<dbReference type="Gene3D" id="1.10.3720.10">
    <property type="entry name" value="MetI-like"/>
    <property type="match status" value="1"/>
</dbReference>
<evidence type="ECO:0000313" key="9">
    <source>
        <dbReference type="EMBL" id="MDA3732667.1"/>
    </source>
</evidence>
<dbReference type="PROSITE" id="PS50928">
    <property type="entry name" value="ABC_TM1"/>
    <property type="match status" value="1"/>
</dbReference>
<name>A0AA42DNM5_9FIRM</name>
<dbReference type="PANTHER" id="PTHR30193">
    <property type="entry name" value="ABC TRANSPORTER PERMEASE PROTEIN"/>
    <property type="match status" value="1"/>
</dbReference>
<evidence type="ECO:0000256" key="6">
    <source>
        <dbReference type="ARBA" id="ARBA00023136"/>
    </source>
</evidence>
<feature type="transmembrane region" description="Helical" evidence="7">
    <location>
        <begin position="163"/>
        <end position="186"/>
    </location>
</feature>
<dbReference type="InterPro" id="IPR035906">
    <property type="entry name" value="MetI-like_sf"/>
</dbReference>
<feature type="transmembrane region" description="Helical" evidence="7">
    <location>
        <begin position="20"/>
        <end position="39"/>
    </location>
</feature>
<sequence length="300" mass="33985">MKQQLLIQKTFRTLKKDWTAWILILPSLLLFTVFVWQPLIEGVVLSFYETKGFDVVSFAGFKNYREIFSEPAFRMALINTFKYLFWSLLLGYLIPVIVALILNEMIHISGFLRFSVYFPSIVPGIATALLWVFILEPGAGGIMNSLFQKLGIPMSQFLQDPKLTIPIIILTMTWKGFGATAIVYLASLQGVNQELYEAAITDGAGIWERIKHITLPQISSILSLMFIMQVIGVFQVMSEPLAMTDGGPNNASMSLMLQSYLYGFRYFETGKSMAVSTITFLILIILTAFYFKVKNKVEKE</sequence>
<evidence type="ECO:0000256" key="2">
    <source>
        <dbReference type="ARBA" id="ARBA00022448"/>
    </source>
</evidence>
<keyword evidence="4 7" id="KW-0812">Transmembrane</keyword>
<dbReference type="CDD" id="cd06261">
    <property type="entry name" value="TM_PBP2"/>
    <property type="match status" value="1"/>
</dbReference>
<reference evidence="9" key="1">
    <citation type="journal article" date="2023" name="Int. J. Syst. Evol. Microbiol.">
        <title>&lt;i&gt;Holtiella tumoricola&lt;/i&gt; gen. nov. sp. nov., isolated from a human clinical sample.</title>
        <authorList>
            <person name="Allen-Vercoe E."/>
            <person name="Daigneault M.C."/>
            <person name="Vancuren S.J."/>
            <person name="Cochrane K."/>
            <person name="O'Neal L.L."/>
            <person name="Sankaranarayanan K."/>
            <person name="Lawson P.A."/>
        </authorList>
    </citation>
    <scope>NUCLEOTIDE SEQUENCE</scope>
    <source>
        <strain evidence="9">CC70A</strain>
    </source>
</reference>
<evidence type="ECO:0000256" key="1">
    <source>
        <dbReference type="ARBA" id="ARBA00004651"/>
    </source>
</evidence>
<organism evidence="9 10">
    <name type="scientific">Holtiella tumoricola</name>
    <dbReference type="NCBI Taxonomy" id="3018743"/>
    <lineage>
        <taxon>Bacteria</taxon>
        <taxon>Bacillati</taxon>
        <taxon>Bacillota</taxon>
        <taxon>Clostridia</taxon>
        <taxon>Lachnospirales</taxon>
        <taxon>Cellulosilyticaceae</taxon>
        <taxon>Holtiella</taxon>
    </lineage>
</organism>
<dbReference type="RefSeq" id="WP_271012709.1">
    <property type="nucleotide sequence ID" value="NZ_JAQIFT010000049.1"/>
</dbReference>
<comment type="caution">
    <text evidence="9">The sequence shown here is derived from an EMBL/GenBank/DDBJ whole genome shotgun (WGS) entry which is preliminary data.</text>
</comment>